<dbReference type="AlphaFoldDB" id="A0A1G9WY04"/>
<dbReference type="InterPro" id="IPR037873">
    <property type="entry name" value="BamE-like"/>
</dbReference>
<name>A0A1G9WY04_9PSED</name>
<keyword evidence="5" id="KW-1185">Reference proteome</keyword>
<evidence type="ECO:0000313" key="4">
    <source>
        <dbReference type="Proteomes" id="UP000182470"/>
    </source>
</evidence>
<keyword evidence="2" id="KW-0238">DNA-binding</keyword>
<gene>
    <name evidence="2" type="ORF">PSAN_20850</name>
    <name evidence="3" type="ORF">SAMN04490179_1455</name>
</gene>
<dbReference type="RefSeq" id="WP_083356557.1">
    <property type="nucleotide sequence ID" value="NZ_JXDI01000001.1"/>
</dbReference>
<dbReference type="GO" id="GO:0003677">
    <property type="term" value="F:DNA binding"/>
    <property type="evidence" value="ECO:0007669"/>
    <property type="project" value="UniProtKB-KW"/>
</dbReference>
<dbReference type="EMBL" id="JXDI01000001">
    <property type="protein sequence ID" value="KAF2409670.1"/>
    <property type="molecule type" value="Genomic_DNA"/>
</dbReference>
<evidence type="ECO:0000256" key="1">
    <source>
        <dbReference type="ARBA" id="ARBA00022729"/>
    </source>
</evidence>
<evidence type="ECO:0000313" key="2">
    <source>
        <dbReference type="EMBL" id="KAF2409670.1"/>
    </source>
</evidence>
<dbReference type="PROSITE" id="PS51257">
    <property type="entry name" value="PROKAR_LIPOPROTEIN"/>
    <property type="match status" value="1"/>
</dbReference>
<organism evidence="3 4">
    <name type="scientific">Pseudomonas antarctica</name>
    <dbReference type="NCBI Taxonomy" id="219572"/>
    <lineage>
        <taxon>Bacteria</taxon>
        <taxon>Pseudomonadati</taxon>
        <taxon>Pseudomonadota</taxon>
        <taxon>Gammaproteobacteria</taxon>
        <taxon>Pseudomonadales</taxon>
        <taxon>Pseudomonadaceae</taxon>
        <taxon>Pseudomonas</taxon>
    </lineage>
</organism>
<dbReference type="Proteomes" id="UP000182470">
    <property type="component" value="Chromosome I"/>
</dbReference>
<evidence type="ECO:0000313" key="5">
    <source>
        <dbReference type="Proteomes" id="UP000748067"/>
    </source>
</evidence>
<reference evidence="3 4" key="2">
    <citation type="submission" date="2016-10" db="EMBL/GenBank/DDBJ databases">
        <authorList>
            <person name="de Groot N.N."/>
        </authorList>
    </citation>
    <scope>NUCLEOTIDE SEQUENCE [LARGE SCALE GENOMIC DNA]</scope>
    <source>
        <strain evidence="3 4">BS2772</strain>
    </source>
</reference>
<accession>A0A1G9WY04</accession>
<sequence>MRLLIACASTLFLVLVGCNTLVGVATLMAFSANPIYIKAYEAGATKDDLLAIQQPHRVTPIHGAASTCFDYTLRSKGKKRTLYVAFTVTEKVSAYGFSTCASAFSERYLSASELLP</sequence>
<reference evidence="2 5" key="1">
    <citation type="submission" date="2015-01" db="EMBL/GenBank/DDBJ databases">
        <title>Genome Sequence of Pseudomonas antarctica CMS 35.</title>
        <authorList>
            <person name="Voget S."/>
            <person name="Chow J."/>
            <person name="Daniel R."/>
            <person name="Streit W."/>
        </authorList>
    </citation>
    <scope>NUCLEOTIDE SEQUENCE [LARGE SCALE GENOMIC DNA]</scope>
    <source>
        <strain evidence="2 5">CMS 35</strain>
    </source>
</reference>
<dbReference type="EMBL" id="LT629704">
    <property type="protein sequence ID" value="SDM89380.1"/>
    <property type="molecule type" value="Genomic_DNA"/>
</dbReference>
<protein>
    <submittedName>
        <fullName evidence="2">DNA-binding transcriptional activator OsmE</fullName>
    </submittedName>
    <submittedName>
        <fullName evidence="3">Osmotically inducible lipoprotein OsmE</fullName>
    </submittedName>
</protein>
<evidence type="ECO:0000313" key="3">
    <source>
        <dbReference type="EMBL" id="SDM89380.1"/>
    </source>
</evidence>
<proteinExistence type="predicted"/>
<dbReference type="Gene3D" id="3.30.1450.10">
    <property type="match status" value="1"/>
</dbReference>
<dbReference type="OrthoDB" id="7016675at2"/>
<keyword evidence="1" id="KW-0732">Signal</keyword>
<keyword evidence="3" id="KW-0449">Lipoprotein</keyword>
<dbReference type="Proteomes" id="UP000748067">
    <property type="component" value="Unassembled WGS sequence"/>
</dbReference>